<reference evidence="4" key="2">
    <citation type="journal article" date="2019" name="Int. J. Syst. Evol. Microbiol.">
        <title>The Global Catalogue of Microorganisms (GCM) 10K type strain sequencing project: providing services to taxonomists for standard genome sequencing and annotation.</title>
        <authorList>
            <consortium name="The Broad Institute Genomics Platform"/>
            <consortium name="The Broad Institute Genome Sequencing Center for Infectious Disease"/>
            <person name="Wu L."/>
            <person name="Ma J."/>
        </authorList>
    </citation>
    <scope>NUCLEOTIDE SEQUENCE [LARGE SCALE GENOMIC DNA]</scope>
    <source>
        <strain evidence="4">NBRC 108728</strain>
    </source>
</reference>
<feature type="region of interest" description="Disordered" evidence="1">
    <location>
        <begin position="217"/>
        <end position="254"/>
    </location>
</feature>
<gene>
    <name evidence="2" type="ORF">GCM10025867_45610</name>
    <name evidence="3" type="ORF">GCM10025867_51290</name>
</gene>
<protein>
    <recommendedName>
        <fullName evidence="5">Colicin transporter</fullName>
    </recommendedName>
</protein>
<dbReference type="EMBL" id="AP027733">
    <property type="protein sequence ID" value="BDZ52320.1"/>
    <property type="molecule type" value="Genomic_DNA"/>
</dbReference>
<dbReference type="Proteomes" id="UP001321486">
    <property type="component" value="Plasmid pNBRC108728a"/>
</dbReference>
<reference evidence="2" key="3">
    <citation type="submission" date="2023-02" db="EMBL/GenBank/DDBJ databases">
        <authorList>
            <person name="Sun Q."/>
            <person name="Mori K."/>
        </authorList>
    </citation>
    <scope>NUCLEOTIDE SEQUENCE</scope>
    <source>
        <strain evidence="2">NBRC 108728</strain>
        <plasmid evidence="2">pNBRC108728a</plasmid>
    </source>
</reference>
<evidence type="ECO:0000313" key="2">
    <source>
        <dbReference type="EMBL" id="BDZ52320.1"/>
    </source>
</evidence>
<dbReference type="EMBL" id="AP027733">
    <property type="protein sequence ID" value="BDZ52888.1"/>
    <property type="molecule type" value="Genomic_DNA"/>
</dbReference>
<keyword evidence="2" id="KW-0614">Plasmid</keyword>
<dbReference type="RefSeq" id="WP_286347171.1">
    <property type="nucleotide sequence ID" value="NZ_AP027733.1"/>
</dbReference>
<evidence type="ECO:0008006" key="5">
    <source>
        <dbReference type="Google" id="ProtNLM"/>
    </source>
</evidence>
<reference evidence="2" key="1">
    <citation type="journal article" date="2014" name="Int. J. Syst. Evol. Microbiol.">
        <title>Complete genome of a new Firmicutes species belonging to the dominant human colonic microbiota ('Ruminococcus bicirculans') reveals two chromosomes and a selective capacity to utilize plant glucans.</title>
        <authorList>
            <consortium name="NISC Comparative Sequencing Program"/>
            <person name="Wegmann U."/>
            <person name="Louis P."/>
            <person name="Goesmann A."/>
            <person name="Henrissat B."/>
            <person name="Duncan S.H."/>
            <person name="Flint H.J."/>
        </authorList>
    </citation>
    <scope>NUCLEOTIDE SEQUENCE</scope>
    <source>
        <strain evidence="3">NBRC 108728</strain>
        <plasmid evidence="2">pNBRC108728a</plasmid>
    </source>
</reference>
<accession>A0ABM8GVB2</accession>
<geneLocation type="plasmid" evidence="2 4">
    <name>pNBRC108728a</name>
</geneLocation>
<name>A0ABM8GVB2_9MICO</name>
<keyword evidence="4" id="KW-1185">Reference proteome</keyword>
<feature type="compositionally biased region" description="Low complexity" evidence="1">
    <location>
        <begin position="225"/>
        <end position="236"/>
    </location>
</feature>
<evidence type="ECO:0000313" key="4">
    <source>
        <dbReference type="Proteomes" id="UP001321486"/>
    </source>
</evidence>
<proteinExistence type="predicted"/>
<sequence length="279" mass="27154">MTETTMGRKPGLRLIAILAAAAVIVGAGVAVGANRAYGAETSRQCGAALQAGEKAATRASKANKAADVTLKAITSTTLPGGKGWKSTSYAAHPAVAAVAATSARPSGVDFIKAVGNDKLDLAALHAEKTCGDRAAAKAITATAAKTRQASSQLSLDTSALAIDFATFQKDETARVAAEVAATKKKAEAEAAAKKAAAEAAAKAAAAAEAARVAAARQASPVKSYTGGTSSSRGGSTPPVARSTPPGAGTLGGDIGGGVVPPGGYGCVVSNGHGGTMPCP</sequence>
<organism evidence="2 4">
    <name type="scientific">Frondihabitans sucicola</name>
    <dbReference type="NCBI Taxonomy" id="1268041"/>
    <lineage>
        <taxon>Bacteria</taxon>
        <taxon>Bacillati</taxon>
        <taxon>Actinomycetota</taxon>
        <taxon>Actinomycetes</taxon>
        <taxon>Micrococcales</taxon>
        <taxon>Microbacteriaceae</taxon>
        <taxon>Frondihabitans</taxon>
    </lineage>
</organism>
<evidence type="ECO:0000313" key="3">
    <source>
        <dbReference type="EMBL" id="BDZ52888.1"/>
    </source>
</evidence>
<evidence type="ECO:0000256" key="1">
    <source>
        <dbReference type="SAM" id="MobiDB-lite"/>
    </source>
</evidence>